<reference evidence="4 5" key="1">
    <citation type="submission" date="2019-07" db="EMBL/GenBank/DDBJ databases">
        <title>Whole genome shotgun sequence of Aneurinibacillus danicus NBRC 102444.</title>
        <authorList>
            <person name="Hosoyama A."/>
            <person name="Uohara A."/>
            <person name="Ohji S."/>
            <person name="Ichikawa N."/>
        </authorList>
    </citation>
    <scope>NUCLEOTIDE SEQUENCE [LARGE SCALE GENOMIC DNA]</scope>
    <source>
        <strain evidence="4 5">NBRC 102444</strain>
    </source>
</reference>
<dbReference type="InterPro" id="IPR001932">
    <property type="entry name" value="PPM-type_phosphatase-like_dom"/>
</dbReference>
<dbReference type="Pfam" id="PF00072">
    <property type="entry name" value="Response_reg"/>
    <property type="match status" value="1"/>
</dbReference>
<evidence type="ECO:0000313" key="5">
    <source>
        <dbReference type="Proteomes" id="UP000321157"/>
    </source>
</evidence>
<dbReference type="PANTHER" id="PTHR43156">
    <property type="entry name" value="STAGE II SPORULATION PROTEIN E-RELATED"/>
    <property type="match status" value="1"/>
</dbReference>
<dbReference type="PROSITE" id="PS50110">
    <property type="entry name" value="RESPONSE_REGULATORY"/>
    <property type="match status" value="1"/>
</dbReference>
<accession>A0A511V8N2</accession>
<comment type="caution">
    <text evidence="4">The sequence shown here is derived from an EMBL/GenBank/DDBJ whole genome shotgun (WGS) entry which is preliminary data.</text>
</comment>
<dbReference type="Pfam" id="PF07228">
    <property type="entry name" value="SpoIIE"/>
    <property type="match status" value="1"/>
</dbReference>
<evidence type="ECO:0000259" key="3">
    <source>
        <dbReference type="PROSITE" id="PS50110"/>
    </source>
</evidence>
<dbReference type="Gene3D" id="3.60.40.10">
    <property type="entry name" value="PPM-type phosphatase domain"/>
    <property type="match status" value="1"/>
</dbReference>
<evidence type="ECO:0000256" key="2">
    <source>
        <dbReference type="PROSITE-ProRule" id="PRU00169"/>
    </source>
</evidence>
<protein>
    <submittedName>
        <fullName evidence="4">Transcriptional regulator</fullName>
    </submittedName>
</protein>
<evidence type="ECO:0000313" key="4">
    <source>
        <dbReference type="EMBL" id="GEN35297.1"/>
    </source>
</evidence>
<evidence type="ECO:0000256" key="1">
    <source>
        <dbReference type="ARBA" id="ARBA00022801"/>
    </source>
</evidence>
<dbReference type="PANTHER" id="PTHR43156:SF14">
    <property type="entry name" value="PHOSPHOSERINE PHOSPHATASE RSBP"/>
    <property type="match status" value="1"/>
</dbReference>
<dbReference type="GO" id="GO:0016791">
    <property type="term" value="F:phosphatase activity"/>
    <property type="evidence" value="ECO:0007669"/>
    <property type="project" value="TreeGrafter"/>
</dbReference>
<dbReference type="SMART" id="SM00331">
    <property type="entry name" value="PP2C_SIG"/>
    <property type="match status" value="1"/>
</dbReference>
<dbReference type="SUPFAM" id="SSF81606">
    <property type="entry name" value="PP2C-like"/>
    <property type="match status" value="1"/>
</dbReference>
<dbReference type="InterPro" id="IPR001789">
    <property type="entry name" value="Sig_transdc_resp-reg_receiver"/>
</dbReference>
<feature type="domain" description="Response regulatory" evidence="3">
    <location>
        <begin position="2"/>
        <end position="126"/>
    </location>
</feature>
<dbReference type="SUPFAM" id="SSF52172">
    <property type="entry name" value="CheY-like"/>
    <property type="match status" value="1"/>
</dbReference>
<keyword evidence="2" id="KW-0597">Phosphoprotein</keyword>
<dbReference type="GO" id="GO:0000160">
    <property type="term" value="P:phosphorelay signal transduction system"/>
    <property type="evidence" value="ECO:0007669"/>
    <property type="project" value="InterPro"/>
</dbReference>
<proteinExistence type="predicted"/>
<dbReference type="Gene3D" id="3.40.50.2300">
    <property type="match status" value="1"/>
</dbReference>
<keyword evidence="1" id="KW-0378">Hydrolase</keyword>
<dbReference type="InterPro" id="IPR036457">
    <property type="entry name" value="PPM-type-like_dom_sf"/>
</dbReference>
<dbReference type="InterPro" id="IPR052016">
    <property type="entry name" value="Bact_Sigma-Reg"/>
</dbReference>
<dbReference type="SMART" id="SM00448">
    <property type="entry name" value="REC"/>
    <property type="match status" value="1"/>
</dbReference>
<feature type="modified residue" description="4-aspartylphosphate" evidence="2">
    <location>
        <position position="59"/>
    </location>
</feature>
<dbReference type="AlphaFoldDB" id="A0A511V8N2"/>
<name>A0A511V8N2_9BACL</name>
<keyword evidence="5" id="KW-1185">Reference proteome</keyword>
<dbReference type="Proteomes" id="UP000321157">
    <property type="component" value="Unassembled WGS sequence"/>
</dbReference>
<gene>
    <name evidence="4" type="primary">rsbU_2</name>
    <name evidence="4" type="ORF">ADA01nite_27570</name>
</gene>
<dbReference type="RefSeq" id="WP_170230285.1">
    <property type="nucleotide sequence ID" value="NZ_BJXX01000125.1"/>
</dbReference>
<dbReference type="EMBL" id="BJXX01000125">
    <property type="protein sequence ID" value="GEN35297.1"/>
    <property type="molecule type" value="Genomic_DNA"/>
</dbReference>
<organism evidence="4 5">
    <name type="scientific">Aneurinibacillus danicus</name>
    <dbReference type="NCBI Taxonomy" id="267746"/>
    <lineage>
        <taxon>Bacteria</taxon>
        <taxon>Bacillati</taxon>
        <taxon>Bacillota</taxon>
        <taxon>Bacilli</taxon>
        <taxon>Bacillales</taxon>
        <taxon>Paenibacillaceae</taxon>
        <taxon>Aneurinibacillus group</taxon>
        <taxon>Aneurinibacillus</taxon>
    </lineage>
</organism>
<sequence>MRLLLVDESWIKLRSLETMLRKAGYHDLLFAQNPSSVCELLKLDEQAQVAARIDLIILDYTLPHMNGIEMCRRIRSHACYREIPIIMMTGMRDESVLQEAFEAGVTDFVRKPVRKVEFLARVRAALRLQENINKHYKAREKLEKMVSEHEYQLALAKKVQMSVLNEPIEQEQIAIQARYVPSEHLSGDMYCWYEIGNGCYGIMLIDVVGHGVSASLVSMSVRALLRGLITRVTDPVHVMQELNRHMLHIFKDNDISIYFTALYVVIDVQARKIEYVNAGHPPGIVRGSKGEMRYLSTGCLPIGLLPDIQVEKEVFSYEGETLIAMFSDGLANGNTVLAPDRIASFMIQRSKAGQSLDCWLNEIMQTHATEEAKDDICLIGIHLR</sequence>
<dbReference type="InterPro" id="IPR011006">
    <property type="entry name" value="CheY-like_superfamily"/>
</dbReference>